<protein>
    <submittedName>
        <fullName evidence="2">SgcJ/EcaC family oxidoreductase</fullName>
    </submittedName>
</protein>
<comment type="caution">
    <text evidence="2">The sequence shown here is derived from an EMBL/GenBank/DDBJ whole genome shotgun (WGS) entry which is preliminary data.</text>
</comment>
<dbReference type="Gene3D" id="3.10.450.50">
    <property type="match status" value="1"/>
</dbReference>
<dbReference type="InterPro" id="IPR027843">
    <property type="entry name" value="DUF4440"/>
</dbReference>
<gene>
    <name evidence="2" type="ORF">ACFSYJ_38780</name>
</gene>
<reference evidence="3" key="1">
    <citation type="journal article" date="2019" name="Int. J. Syst. Evol. Microbiol.">
        <title>The Global Catalogue of Microorganisms (GCM) 10K type strain sequencing project: providing services to taxonomists for standard genome sequencing and annotation.</title>
        <authorList>
            <consortium name="The Broad Institute Genomics Platform"/>
            <consortium name="The Broad Institute Genome Sequencing Center for Infectious Disease"/>
            <person name="Wu L."/>
            <person name="Ma J."/>
        </authorList>
    </citation>
    <scope>NUCLEOTIDE SEQUENCE [LARGE SCALE GENOMIC DNA]</scope>
    <source>
        <strain evidence="3">CGMCC 4.7643</strain>
    </source>
</reference>
<keyword evidence="3" id="KW-1185">Reference proteome</keyword>
<dbReference type="InterPro" id="IPR032710">
    <property type="entry name" value="NTF2-like_dom_sf"/>
</dbReference>
<accession>A0ABW5GUX1</accession>
<dbReference type="RefSeq" id="WP_345385831.1">
    <property type="nucleotide sequence ID" value="NZ_BAABHG010000001.1"/>
</dbReference>
<evidence type="ECO:0000313" key="2">
    <source>
        <dbReference type="EMBL" id="MFD2464616.1"/>
    </source>
</evidence>
<sequence length="141" mass="15616">MTVEEIITGLERAWNAGDGAAWGARFAEDADFVDVVGRIQRGRKVIAEEHQKIFDTIYRGSLLEIRRLDVRPIGEGALLVHTTSKLRVPGGPRKGEWAAIQTKVVRDGEIMAFHNTGLTGLAEFAHRDADLAAREPLEWKG</sequence>
<evidence type="ECO:0000259" key="1">
    <source>
        <dbReference type="Pfam" id="PF14534"/>
    </source>
</evidence>
<dbReference type="EMBL" id="JBHUKU010000026">
    <property type="protein sequence ID" value="MFD2464616.1"/>
    <property type="molecule type" value="Genomic_DNA"/>
</dbReference>
<dbReference type="SUPFAM" id="SSF54427">
    <property type="entry name" value="NTF2-like"/>
    <property type="match status" value="1"/>
</dbReference>
<dbReference type="Pfam" id="PF14534">
    <property type="entry name" value="DUF4440"/>
    <property type="match status" value="1"/>
</dbReference>
<dbReference type="Proteomes" id="UP001597419">
    <property type="component" value="Unassembled WGS sequence"/>
</dbReference>
<organism evidence="2 3">
    <name type="scientific">Amycolatopsis samaneae</name>
    <dbReference type="NCBI Taxonomy" id="664691"/>
    <lineage>
        <taxon>Bacteria</taxon>
        <taxon>Bacillati</taxon>
        <taxon>Actinomycetota</taxon>
        <taxon>Actinomycetes</taxon>
        <taxon>Pseudonocardiales</taxon>
        <taxon>Pseudonocardiaceae</taxon>
        <taxon>Amycolatopsis</taxon>
    </lineage>
</organism>
<name>A0ABW5GUX1_9PSEU</name>
<dbReference type="NCBIfam" id="TIGR02246">
    <property type="entry name" value="SgcJ/EcaC family oxidoreductase"/>
    <property type="match status" value="1"/>
</dbReference>
<dbReference type="InterPro" id="IPR011944">
    <property type="entry name" value="Steroid_delta5-4_isomerase"/>
</dbReference>
<feature type="domain" description="DUF4440" evidence="1">
    <location>
        <begin position="4"/>
        <end position="104"/>
    </location>
</feature>
<evidence type="ECO:0000313" key="3">
    <source>
        <dbReference type="Proteomes" id="UP001597419"/>
    </source>
</evidence>
<proteinExistence type="predicted"/>